<name>A0A6P1E0U4_LENHI</name>
<evidence type="ECO:0000313" key="1">
    <source>
        <dbReference type="EMBL" id="QHB50906.1"/>
    </source>
</evidence>
<accession>A0A6P1E0U4</accession>
<dbReference type="AlphaFoldDB" id="A0A6P1E0U4"/>
<dbReference type="EMBL" id="CP047121">
    <property type="protein sequence ID" value="QHB50906.1"/>
    <property type="molecule type" value="Genomic_DNA"/>
</dbReference>
<sequence>MKDNFKNLNSYKKLDVNSLNLIEGGNSVASQVSDIFSRFKRAFSGSFVYKVSGRNQF</sequence>
<protein>
    <submittedName>
        <fullName evidence="1">Uncharacterized protein</fullName>
    </submittedName>
</protein>
<dbReference type="RefSeq" id="WP_155114970.1">
    <property type="nucleotide sequence ID" value="NZ_CABKOL010000106.1"/>
</dbReference>
<gene>
    <name evidence="1" type="ORF">GQR93_01050</name>
</gene>
<dbReference type="GeneID" id="69056938"/>
<dbReference type="Proteomes" id="UP000465035">
    <property type="component" value="Chromosome"/>
</dbReference>
<organism evidence="1 2">
    <name type="scientific">Lentilactobacillus hilgardii</name>
    <name type="common">Lactobacillus hilgardii</name>
    <dbReference type="NCBI Taxonomy" id="1588"/>
    <lineage>
        <taxon>Bacteria</taxon>
        <taxon>Bacillati</taxon>
        <taxon>Bacillota</taxon>
        <taxon>Bacilli</taxon>
        <taxon>Lactobacillales</taxon>
        <taxon>Lactobacillaceae</taxon>
        <taxon>Lentilactobacillus</taxon>
    </lineage>
</organism>
<reference evidence="1 2" key="1">
    <citation type="submission" date="2019-12" db="EMBL/GenBank/DDBJ databases">
        <title>Lactobacillus hilgardii FLUB.</title>
        <authorList>
            <person name="Gustaw K."/>
        </authorList>
    </citation>
    <scope>NUCLEOTIDE SEQUENCE [LARGE SCALE GENOMIC DNA]</scope>
    <source>
        <strain evidence="1 2">FLUB</strain>
    </source>
</reference>
<proteinExistence type="predicted"/>
<evidence type="ECO:0000313" key="2">
    <source>
        <dbReference type="Proteomes" id="UP000465035"/>
    </source>
</evidence>